<dbReference type="EMBL" id="JANPWB010000012">
    <property type="protein sequence ID" value="KAJ1113954.1"/>
    <property type="molecule type" value="Genomic_DNA"/>
</dbReference>
<gene>
    <name evidence="1" type="ORF">NDU88_002194</name>
</gene>
<dbReference type="AlphaFoldDB" id="A0AAV7NER2"/>
<name>A0AAV7NER2_PLEWA</name>
<dbReference type="Proteomes" id="UP001066276">
    <property type="component" value="Chromosome 8"/>
</dbReference>
<evidence type="ECO:0000313" key="1">
    <source>
        <dbReference type="EMBL" id="KAJ1113954.1"/>
    </source>
</evidence>
<accession>A0AAV7NER2</accession>
<organism evidence="1 2">
    <name type="scientific">Pleurodeles waltl</name>
    <name type="common">Iberian ribbed newt</name>
    <dbReference type="NCBI Taxonomy" id="8319"/>
    <lineage>
        <taxon>Eukaryota</taxon>
        <taxon>Metazoa</taxon>
        <taxon>Chordata</taxon>
        <taxon>Craniata</taxon>
        <taxon>Vertebrata</taxon>
        <taxon>Euteleostomi</taxon>
        <taxon>Amphibia</taxon>
        <taxon>Batrachia</taxon>
        <taxon>Caudata</taxon>
        <taxon>Salamandroidea</taxon>
        <taxon>Salamandridae</taxon>
        <taxon>Pleurodelinae</taxon>
        <taxon>Pleurodeles</taxon>
    </lineage>
</organism>
<evidence type="ECO:0000313" key="2">
    <source>
        <dbReference type="Proteomes" id="UP001066276"/>
    </source>
</evidence>
<keyword evidence="2" id="KW-1185">Reference proteome</keyword>
<proteinExistence type="predicted"/>
<comment type="caution">
    <text evidence="1">The sequence shown here is derived from an EMBL/GenBank/DDBJ whole genome shotgun (WGS) entry which is preliminary data.</text>
</comment>
<sequence length="71" mass="7413">MVTWDRDHVRPWSQAAITEVVLGAGVGTLAARGSDPLAVITHFLLVLGLCLGPNPNITCVIAAGDQDHALP</sequence>
<reference evidence="1" key="1">
    <citation type="journal article" date="2022" name="bioRxiv">
        <title>Sequencing and chromosome-scale assembly of the giantPleurodeles waltlgenome.</title>
        <authorList>
            <person name="Brown T."/>
            <person name="Elewa A."/>
            <person name="Iarovenko S."/>
            <person name="Subramanian E."/>
            <person name="Araus A.J."/>
            <person name="Petzold A."/>
            <person name="Susuki M."/>
            <person name="Suzuki K.-i.T."/>
            <person name="Hayashi T."/>
            <person name="Toyoda A."/>
            <person name="Oliveira C."/>
            <person name="Osipova E."/>
            <person name="Leigh N.D."/>
            <person name="Simon A."/>
            <person name="Yun M.H."/>
        </authorList>
    </citation>
    <scope>NUCLEOTIDE SEQUENCE</scope>
    <source>
        <strain evidence="1">20211129_DDA</strain>
        <tissue evidence="1">Liver</tissue>
    </source>
</reference>
<protein>
    <submittedName>
        <fullName evidence="1">Uncharacterized protein</fullName>
    </submittedName>
</protein>